<name>A0A0F9TSB5_9ZZZZ</name>
<reference evidence="1" key="1">
    <citation type="journal article" date="2015" name="Nature">
        <title>Complex archaea that bridge the gap between prokaryotes and eukaryotes.</title>
        <authorList>
            <person name="Spang A."/>
            <person name="Saw J.H."/>
            <person name="Jorgensen S.L."/>
            <person name="Zaremba-Niedzwiedzka K."/>
            <person name="Martijn J."/>
            <person name="Lind A.E."/>
            <person name="van Eijk R."/>
            <person name="Schleper C."/>
            <person name="Guy L."/>
            <person name="Ettema T.J."/>
        </authorList>
    </citation>
    <scope>NUCLEOTIDE SEQUENCE</scope>
</reference>
<protein>
    <submittedName>
        <fullName evidence="1">Uncharacterized protein</fullName>
    </submittedName>
</protein>
<gene>
    <name evidence="1" type="ORF">LCGC14_0355690</name>
</gene>
<comment type="caution">
    <text evidence="1">The sequence shown here is derived from an EMBL/GenBank/DDBJ whole genome shotgun (WGS) entry which is preliminary data.</text>
</comment>
<dbReference type="EMBL" id="LAZR01000272">
    <property type="protein sequence ID" value="KKN77832.1"/>
    <property type="molecule type" value="Genomic_DNA"/>
</dbReference>
<evidence type="ECO:0000313" key="1">
    <source>
        <dbReference type="EMBL" id="KKN77832.1"/>
    </source>
</evidence>
<sequence length="72" mass="8566">MVEWYVEQVIMRKDNQEHVTEPMFTGVDIDAEFEFEGHVQLTQITNNETNAVHNDRQYVLKILSIDKLEKQE</sequence>
<organism evidence="1">
    <name type="scientific">marine sediment metagenome</name>
    <dbReference type="NCBI Taxonomy" id="412755"/>
    <lineage>
        <taxon>unclassified sequences</taxon>
        <taxon>metagenomes</taxon>
        <taxon>ecological metagenomes</taxon>
    </lineage>
</organism>
<accession>A0A0F9TSB5</accession>
<dbReference type="AlphaFoldDB" id="A0A0F9TSB5"/>
<proteinExistence type="predicted"/>